<feature type="region of interest" description="Disordered" evidence="1">
    <location>
        <begin position="211"/>
        <end position="241"/>
    </location>
</feature>
<proteinExistence type="predicted"/>
<dbReference type="AlphaFoldDB" id="A0AAW2EUL3"/>
<organism evidence="2 3">
    <name type="scientific">Cardiocondyla obscurior</name>
    <dbReference type="NCBI Taxonomy" id="286306"/>
    <lineage>
        <taxon>Eukaryota</taxon>
        <taxon>Metazoa</taxon>
        <taxon>Ecdysozoa</taxon>
        <taxon>Arthropoda</taxon>
        <taxon>Hexapoda</taxon>
        <taxon>Insecta</taxon>
        <taxon>Pterygota</taxon>
        <taxon>Neoptera</taxon>
        <taxon>Endopterygota</taxon>
        <taxon>Hymenoptera</taxon>
        <taxon>Apocrita</taxon>
        <taxon>Aculeata</taxon>
        <taxon>Formicoidea</taxon>
        <taxon>Formicidae</taxon>
        <taxon>Myrmicinae</taxon>
        <taxon>Cardiocondyla</taxon>
    </lineage>
</organism>
<evidence type="ECO:0000256" key="1">
    <source>
        <dbReference type="SAM" id="MobiDB-lite"/>
    </source>
</evidence>
<dbReference type="Proteomes" id="UP001430953">
    <property type="component" value="Unassembled WGS sequence"/>
</dbReference>
<name>A0AAW2EUL3_9HYME</name>
<comment type="caution">
    <text evidence="2">The sequence shown here is derived from an EMBL/GenBank/DDBJ whole genome shotgun (WGS) entry which is preliminary data.</text>
</comment>
<reference evidence="2 3" key="1">
    <citation type="submission" date="2023-03" db="EMBL/GenBank/DDBJ databases">
        <title>High recombination rates correlate with genetic variation in Cardiocondyla obscurior ants.</title>
        <authorList>
            <person name="Errbii M."/>
        </authorList>
    </citation>
    <scope>NUCLEOTIDE SEQUENCE [LARGE SCALE GENOMIC DNA]</scope>
    <source>
        <strain evidence="2">Alpha-2009</strain>
        <tissue evidence="2">Whole body</tissue>
    </source>
</reference>
<gene>
    <name evidence="2" type="ORF">PUN28_015403</name>
</gene>
<sequence length="273" mass="30976">MIKLRDTGYSPRCPPNLCLRQWRLNNKFKHDTYYELSVREYERIPNSCEQNLLIAQINDHRLSGLSSEAPLPPPDRSRIREAAARGLIGLTQVRAGPMPYVYISHIHIYMRGPRVRFPCHVDRSERHRPLKSAGSSYNAVGLRATPRERKPVNWKRGDRVTSSRTIALPAVSALFLHVPWQPGVSSFLAETPTFPALSPSRCTRISTAMHHREEKSLYSPREPWPSVTTAGGRPSSRSQTCNQSVTMKSSGRRVCELYCENISRVATMARRAT</sequence>
<protein>
    <submittedName>
        <fullName evidence="2">Uncharacterized protein</fullName>
    </submittedName>
</protein>
<accession>A0AAW2EUL3</accession>
<evidence type="ECO:0000313" key="2">
    <source>
        <dbReference type="EMBL" id="KAL0106832.1"/>
    </source>
</evidence>
<keyword evidence="3" id="KW-1185">Reference proteome</keyword>
<dbReference type="EMBL" id="JADYXP020000017">
    <property type="protein sequence ID" value="KAL0106832.1"/>
    <property type="molecule type" value="Genomic_DNA"/>
</dbReference>
<evidence type="ECO:0000313" key="3">
    <source>
        <dbReference type="Proteomes" id="UP001430953"/>
    </source>
</evidence>